<dbReference type="EMBL" id="SRYA01000004">
    <property type="protein sequence ID" value="TGY97860.1"/>
    <property type="molecule type" value="Genomic_DNA"/>
</dbReference>
<comment type="caution">
    <text evidence="1">The sequence shown here is derived from an EMBL/GenBank/DDBJ whole genome shotgun (WGS) entry which is preliminary data.</text>
</comment>
<evidence type="ECO:0000313" key="2">
    <source>
        <dbReference type="Proteomes" id="UP000304953"/>
    </source>
</evidence>
<name>A0AC61S1F6_9FIRM</name>
<keyword evidence="2" id="KW-1185">Reference proteome</keyword>
<gene>
    <name evidence="1" type="ORF">E5329_03145</name>
</gene>
<evidence type="ECO:0000313" key="1">
    <source>
        <dbReference type="EMBL" id="TGY97860.1"/>
    </source>
</evidence>
<proteinExistence type="predicted"/>
<dbReference type="Proteomes" id="UP000304953">
    <property type="component" value="Unassembled WGS sequence"/>
</dbReference>
<reference evidence="1" key="1">
    <citation type="submission" date="2019-04" db="EMBL/GenBank/DDBJ databases">
        <title>Microbes associate with the intestines of laboratory mice.</title>
        <authorList>
            <person name="Navarre W."/>
            <person name="Wong E."/>
            <person name="Huang K."/>
            <person name="Tropini C."/>
            <person name="Ng K."/>
            <person name="Yu B."/>
        </authorList>
    </citation>
    <scope>NUCLEOTIDE SEQUENCE</scope>
    <source>
        <strain evidence="1">NM01_1-7b</strain>
    </source>
</reference>
<protein>
    <submittedName>
        <fullName evidence="1">Response regulator transcription factor</fullName>
    </submittedName>
</protein>
<sequence length="242" mass="27941">MLNIAICDDEKETCEELKEILLNHASRNLMSYHVESFYTGTDLSEYLMNNNRADILFLDIALPGVDGINVGKLIRNTIGDEQTVIVYISSSKSYALELFQNRPFDFVIKPLEEEKIVSVMDKIFRFLGKNAAFLEFRNKGKLYKIPYKDILYLQSEKRKIKVVTVKGVKEYYGKLNEAETMLPADTFLKIHKSYLINSCFVETYTYEQITMADGSVLNVSQLQRPCVRKKILESERSRKNGD</sequence>
<organism evidence="1 2">
    <name type="scientific">Petralouisia muris</name>
    <dbReference type="NCBI Taxonomy" id="3032872"/>
    <lineage>
        <taxon>Bacteria</taxon>
        <taxon>Bacillati</taxon>
        <taxon>Bacillota</taxon>
        <taxon>Clostridia</taxon>
        <taxon>Lachnospirales</taxon>
        <taxon>Lachnospiraceae</taxon>
        <taxon>Petralouisia</taxon>
    </lineage>
</organism>
<accession>A0AC61S1F6</accession>